<dbReference type="AlphaFoldDB" id="A0A1V8SLU0"/>
<dbReference type="Pfam" id="PF03476">
    <property type="entry name" value="MOSC_N"/>
    <property type="match status" value="1"/>
</dbReference>
<dbReference type="STRING" id="1507870.A0A1V8SLU0"/>
<dbReference type="GO" id="GO:0003824">
    <property type="term" value="F:catalytic activity"/>
    <property type="evidence" value="ECO:0007669"/>
    <property type="project" value="InterPro"/>
</dbReference>
<evidence type="ECO:0000313" key="2">
    <source>
        <dbReference type="EMBL" id="OQN99841.1"/>
    </source>
</evidence>
<gene>
    <name evidence="2" type="ORF">B0A48_14611</name>
</gene>
<protein>
    <recommendedName>
        <fullName evidence="1">MOSC domain-containing protein</fullName>
    </recommendedName>
</protein>
<sequence>MKVEALLTYLIKGLRAHSLDSAELTKHGFAYDRRFMLLEVKKGEDGSTTLRNMAIAHDPRGSRFFPKLHQPSDYNPKDGKIVVSFKPPPGEGEEKTLEIPLEPSTEGLEVTEVTMHKSPTKAYQMPAEYCKWFGDCFGYEVILVYLGEHLRPVLMSSTHAGAAAQQPVSGGSAGWLSSITSTATSILSSVTNNNEESKVTFADCAPYLVVSSASMPDLHRRFPEPMKADIMKFRPNIIVSDAEKPWEEDYWGEISIGGEAGAKIECIHNCGRCKSVNIDYETGKPATDESGKLLAKMQSDRRVDKGVKYSPIFGRYSFLEGGSEGKTIKVGDEVLVTKRNEDHTRFDWKGLATT</sequence>
<dbReference type="EMBL" id="NAJO01000038">
    <property type="protein sequence ID" value="OQN99841.1"/>
    <property type="molecule type" value="Genomic_DNA"/>
</dbReference>
<comment type="caution">
    <text evidence="2">The sequence shown here is derived from an EMBL/GenBank/DDBJ whole genome shotgun (WGS) entry which is preliminary data.</text>
</comment>
<dbReference type="GO" id="GO:0030170">
    <property type="term" value="F:pyridoxal phosphate binding"/>
    <property type="evidence" value="ECO:0007669"/>
    <property type="project" value="InterPro"/>
</dbReference>
<dbReference type="PANTHER" id="PTHR14237:SF34">
    <property type="entry name" value="MOSC DOMAIN PROTEIN (AFU_ORTHOLOGUE AFUA_2G07820)"/>
    <property type="match status" value="1"/>
</dbReference>
<dbReference type="PANTHER" id="PTHR14237">
    <property type="entry name" value="MOLYBDOPTERIN COFACTOR SULFURASE MOSC"/>
    <property type="match status" value="1"/>
</dbReference>
<proteinExistence type="predicted"/>
<reference evidence="3" key="1">
    <citation type="submission" date="2017-03" db="EMBL/GenBank/DDBJ databases">
        <title>Genomes of endolithic fungi from Antarctica.</title>
        <authorList>
            <person name="Coleine C."/>
            <person name="Masonjones S."/>
            <person name="Stajich J.E."/>
        </authorList>
    </citation>
    <scope>NUCLEOTIDE SEQUENCE [LARGE SCALE GENOMIC DNA]</scope>
    <source>
        <strain evidence="3">CCFEE 5527</strain>
    </source>
</reference>
<organism evidence="2 3">
    <name type="scientific">Cryoendolithus antarcticus</name>
    <dbReference type="NCBI Taxonomy" id="1507870"/>
    <lineage>
        <taxon>Eukaryota</taxon>
        <taxon>Fungi</taxon>
        <taxon>Dikarya</taxon>
        <taxon>Ascomycota</taxon>
        <taxon>Pezizomycotina</taxon>
        <taxon>Dothideomycetes</taxon>
        <taxon>Dothideomycetidae</taxon>
        <taxon>Cladosporiales</taxon>
        <taxon>Cladosporiaceae</taxon>
        <taxon>Cryoendolithus</taxon>
    </lineage>
</organism>
<evidence type="ECO:0000313" key="3">
    <source>
        <dbReference type="Proteomes" id="UP000192596"/>
    </source>
</evidence>
<dbReference type="OrthoDB" id="17255at2759"/>
<dbReference type="Proteomes" id="UP000192596">
    <property type="component" value="Unassembled WGS sequence"/>
</dbReference>
<dbReference type="GO" id="GO:0030151">
    <property type="term" value="F:molybdenum ion binding"/>
    <property type="evidence" value="ECO:0007669"/>
    <property type="project" value="InterPro"/>
</dbReference>
<dbReference type="InterPro" id="IPR005303">
    <property type="entry name" value="MOCOS_middle"/>
</dbReference>
<dbReference type="InParanoid" id="A0A1V8SLU0"/>
<accession>A0A1V8SLU0</accession>
<dbReference type="InterPro" id="IPR005302">
    <property type="entry name" value="MoCF_Sase_C"/>
</dbReference>
<dbReference type="PROSITE" id="PS51340">
    <property type="entry name" value="MOSC"/>
    <property type="match status" value="1"/>
</dbReference>
<feature type="domain" description="MOSC" evidence="1">
    <location>
        <begin position="184"/>
        <end position="337"/>
    </location>
</feature>
<evidence type="ECO:0000259" key="1">
    <source>
        <dbReference type="PROSITE" id="PS51340"/>
    </source>
</evidence>
<keyword evidence="3" id="KW-1185">Reference proteome</keyword>
<name>A0A1V8SLU0_9PEZI</name>
<dbReference type="Pfam" id="PF03473">
    <property type="entry name" value="MOSC"/>
    <property type="match status" value="1"/>
</dbReference>